<dbReference type="RefSeq" id="WP_408788574.1">
    <property type="nucleotide sequence ID" value="NZ_JBGXBU010000001.1"/>
</dbReference>
<dbReference type="InterPro" id="IPR050282">
    <property type="entry name" value="Cycloisomerase_2"/>
</dbReference>
<dbReference type="PANTHER" id="PTHR30344:SF1">
    <property type="entry name" value="6-PHOSPHOGLUCONOLACTONASE"/>
    <property type="match status" value="1"/>
</dbReference>
<reference evidence="3 4" key="1">
    <citation type="submission" date="2024-09" db="EMBL/GenBank/DDBJ databases">
        <title>Aeromonas strains Genome sequencing and assembly.</title>
        <authorList>
            <person name="Hu X."/>
            <person name="Tang B."/>
        </authorList>
    </citation>
    <scope>NUCLEOTIDE SEQUENCE [LARGE SCALE GENOMIC DNA]</scope>
    <source>
        <strain evidence="3 4">NB23SCDHY001</strain>
    </source>
</reference>
<dbReference type="InterPro" id="IPR019405">
    <property type="entry name" value="Lactonase_7-beta_prop"/>
</dbReference>
<dbReference type="EMBL" id="JBGXBU010000001">
    <property type="protein sequence ID" value="MFM4892295.1"/>
    <property type="molecule type" value="Genomic_DNA"/>
</dbReference>
<comment type="caution">
    <text evidence="3">The sequence shown here is derived from an EMBL/GenBank/DDBJ whole genome shotgun (WGS) entry which is preliminary data.</text>
</comment>
<dbReference type="Pfam" id="PF10282">
    <property type="entry name" value="Lactonase"/>
    <property type="match status" value="1"/>
</dbReference>
<proteinExistence type="inferred from homology"/>
<evidence type="ECO:0000256" key="2">
    <source>
        <dbReference type="ARBA" id="ARBA00022526"/>
    </source>
</evidence>
<dbReference type="PANTHER" id="PTHR30344">
    <property type="entry name" value="6-PHOSPHOGLUCONOLACTONASE-RELATED"/>
    <property type="match status" value="1"/>
</dbReference>
<keyword evidence="2" id="KW-0313">Glucose metabolism</keyword>
<comment type="similarity">
    <text evidence="1">Belongs to the cycloisomerase 2 family.</text>
</comment>
<gene>
    <name evidence="3" type="ORF">ACEUDJ_05295</name>
</gene>
<dbReference type="Gene3D" id="2.130.10.10">
    <property type="entry name" value="YVTN repeat-like/Quinoprotein amine dehydrogenase"/>
    <property type="match status" value="1"/>
</dbReference>
<dbReference type="InterPro" id="IPR015943">
    <property type="entry name" value="WD40/YVTN_repeat-like_dom_sf"/>
</dbReference>
<sequence length="348" mass="37682">MQQVVYVANPLSGLIHVFALSEEGLTPLQQVQTGDQVQPLVISPDRRWLYAGVRPDFRVLSYPILADGRLGEPASAPLAGSASHTCTDGRGRLFFAASYAFDHVSVSPMDEAGRVQAPHQRLDGLMAAHSVTWLAGKEGAQELLVACLKEDVIRRFALNDDDRLAPHPQGDIHTAPGAGPRHLALHPGNGDLYCLNELDGTLNRYQREADGRIRPRQSLDMLPAGYQGERWGADIHLTPDGRFLYTSERASSLLTLFGVDGKDGALTPLGHFPTESCPRGFAIDHGGRWLIATGQQSRQVALHRIDPGSGQLELIARHPVGEGAMWVRVLILGKGIQAARAAEMDAAP</sequence>
<evidence type="ECO:0000256" key="1">
    <source>
        <dbReference type="ARBA" id="ARBA00005564"/>
    </source>
</evidence>
<keyword evidence="2" id="KW-0119">Carbohydrate metabolism</keyword>
<dbReference type="SUPFAM" id="SSF50974">
    <property type="entry name" value="Nitrous oxide reductase, N-terminal domain"/>
    <property type="match status" value="1"/>
</dbReference>
<organism evidence="3 4">
    <name type="scientific">Aeromonas bivalvium</name>
    <dbReference type="NCBI Taxonomy" id="440079"/>
    <lineage>
        <taxon>Bacteria</taxon>
        <taxon>Pseudomonadati</taxon>
        <taxon>Pseudomonadota</taxon>
        <taxon>Gammaproteobacteria</taxon>
        <taxon>Aeromonadales</taxon>
        <taxon>Aeromonadaceae</taxon>
        <taxon>Aeromonas</taxon>
    </lineage>
</organism>
<dbReference type="GeneID" id="97219492"/>
<accession>A0ABW9GMB2</accession>
<dbReference type="InterPro" id="IPR011045">
    <property type="entry name" value="N2O_reductase_N"/>
</dbReference>
<evidence type="ECO:0000313" key="4">
    <source>
        <dbReference type="Proteomes" id="UP001630969"/>
    </source>
</evidence>
<dbReference type="Proteomes" id="UP001630969">
    <property type="component" value="Unassembled WGS sequence"/>
</dbReference>
<name>A0ABW9GMB2_9GAMM</name>
<keyword evidence="4" id="KW-1185">Reference proteome</keyword>
<protein>
    <submittedName>
        <fullName evidence="3">Beta-propeller fold lactonase family protein</fullName>
    </submittedName>
</protein>
<evidence type="ECO:0000313" key="3">
    <source>
        <dbReference type="EMBL" id="MFM4892295.1"/>
    </source>
</evidence>